<dbReference type="AlphaFoldDB" id="A0A4Y2KXJ9"/>
<sequence>MVLCNERLKTPRWKIELTSNHFFRNVIHIDEPDKSSFSDLCLKAL</sequence>
<proteinExistence type="predicted"/>
<dbReference type="Proteomes" id="UP000499080">
    <property type="component" value="Unassembled WGS sequence"/>
</dbReference>
<keyword evidence="2" id="KW-1185">Reference proteome</keyword>
<protein>
    <submittedName>
        <fullName evidence="1">Down syndrome cell adhesion molecule</fullName>
    </submittedName>
</protein>
<name>A0A4Y2KXJ9_ARAVE</name>
<organism evidence="1 2">
    <name type="scientific">Araneus ventricosus</name>
    <name type="common">Orbweaver spider</name>
    <name type="synonym">Epeira ventricosa</name>
    <dbReference type="NCBI Taxonomy" id="182803"/>
    <lineage>
        <taxon>Eukaryota</taxon>
        <taxon>Metazoa</taxon>
        <taxon>Ecdysozoa</taxon>
        <taxon>Arthropoda</taxon>
        <taxon>Chelicerata</taxon>
        <taxon>Arachnida</taxon>
        <taxon>Araneae</taxon>
        <taxon>Araneomorphae</taxon>
        <taxon>Entelegynae</taxon>
        <taxon>Araneoidea</taxon>
        <taxon>Araneidae</taxon>
        <taxon>Araneus</taxon>
    </lineage>
</organism>
<evidence type="ECO:0000313" key="1">
    <source>
        <dbReference type="EMBL" id="GBN06076.1"/>
    </source>
</evidence>
<accession>A0A4Y2KXJ9</accession>
<reference evidence="1 2" key="1">
    <citation type="journal article" date="2019" name="Sci. Rep.">
        <title>Orb-weaving spider Araneus ventricosus genome elucidates the spidroin gene catalogue.</title>
        <authorList>
            <person name="Kono N."/>
            <person name="Nakamura H."/>
            <person name="Ohtoshi R."/>
            <person name="Moran D.A.P."/>
            <person name="Shinohara A."/>
            <person name="Yoshida Y."/>
            <person name="Fujiwara M."/>
            <person name="Mori M."/>
            <person name="Tomita M."/>
            <person name="Arakawa K."/>
        </authorList>
    </citation>
    <scope>NUCLEOTIDE SEQUENCE [LARGE SCALE GENOMIC DNA]</scope>
</reference>
<gene>
    <name evidence="1" type="primary">Dscam_12</name>
    <name evidence="1" type="ORF">AVEN_15998_1</name>
</gene>
<feature type="non-terminal residue" evidence="1">
    <location>
        <position position="45"/>
    </location>
</feature>
<comment type="caution">
    <text evidence="1">The sequence shown here is derived from an EMBL/GenBank/DDBJ whole genome shotgun (WGS) entry which is preliminary data.</text>
</comment>
<dbReference type="EMBL" id="BGPR01005027">
    <property type="protein sequence ID" value="GBN06076.1"/>
    <property type="molecule type" value="Genomic_DNA"/>
</dbReference>
<evidence type="ECO:0000313" key="2">
    <source>
        <dbReference type="Proteomes" id="UP000499080"/>
    </source>
</evidence>